<reference evidence="1 2" key="1">
    <citation type="submission" date="2019-08" db="EMBL/GenBank/DDBJ databases">
        <title>Bacillus genomes from the desert of Cuatro Cienegas, Coahuila.</title>
        <authorList>
            <person name="Olmedo-Alvarez G."/>
        </authorList>
    </citation>
    <scope>NUCLEOTIDE SEQUENCE [LARGE SCALE GENOMIC DNA]</scope>
    <source>
        <strain evidence="1 2">CH446_14T</strain>
    </source>
</reference>
<dbReference type="PANTHER" id="PTHR34822">
    <property type="entry name" value="GRPB DOMAIN PROTEIN (AFU_ORTHOLOGUE AFUA_1G01530)"/>
    <property type="match status" value="1"/>
</dbReference>
<comment type="caution">
    <text evidence="1">The sequence shown here is derived from an EMBL/GenBank/DDBJ whole genome shotgun (WGS) entry which is preliminary data.</text>
</comment>
<dbReference type="AlphaFoldDB" id="A0A5D4RA43"/>
<evidence type="ECO:0000313" key="2">
    <source>
        <dbReference type="Proteomes" id="UP000322139"/>
    </source>
</evidence>
<dbReference type="RefSeq" id="WP_148975465.1">
    <property type="nucleotide sequence ID" value="NZ_JBNIKT010000009.1"/>
</dbReference>
<name>A0A5D4RA43_9BACI</name>
<dbReference type="Proteomes" id="UP000322139">
    <property type="component" value="Unassembled WGS sequence"/>
</dbReference>
<evidence type="ECO:0000313" key="1">
    <source>
        <dbReference type="EMBL" id="TYS46716.1"/>
    </source>
</evidence>
<dbReference type="SUPFAM" id="SSF81301">
    <property type="entry name" value="Nucleotidyltransferase"/>
    <property type="match status" value="1"/>
</dbReference>
<dbReference type="Pfam" id="PF04229">
    <property type="entry name" value="GrpB"/>
    <property type="match status" value="1"/>
</dbReference>
<organism evidence="1 2">
    <name type="scientific">Bacillus infantis</name>
    <dbReference type="NCBI Taxonomy" id="324767"/>
    <lineage>
        <taxon>Bacteria</taxon>
        <taxon>Bacillati</taxon>
        <taxon>Bacillota</taxon>
        <taxon>Bacilli</taxon>
        <taxon>Bacillales</taxon>
        <taxon>Bacillaceae</taxon>
        <taxon>Bacillus</taxon>
    </lineage>
</organism>
<dbReference type="PANTHER" id="PTHR34822:SF1">
    <property type="entry name" value="GRPB FAMILY PROTEIN"/>
    <property type="match status" value="1"/>
</dbReference>
<gene>
    <name evidence="1" type="ORF">FZD51_14680</name>
</gene>
<accession>A0A5D4RA43</accession>
<protein>
    <submittedName>
        <fullName evidence="1">GrpB family protein</fullName>
    </submittedName>
</protein>
<dbReference type="Gene3D" id="3.30.460.10">
    <property type="entry name" value="Beta Polymerase, domain 2"/>
    <property type="match status" value="1"/>
</dbReference>
<sequence>MLLGLNPDEVRLADHSPGWKTEFQKVRKDLLKNTNIPDSHIAHIGSTAITDIPAKPIIDVMLAVEDLAAIDKQLISGLRAAGFLQLKVKRAGEMVFARFADVDYKIKTHFLHLVEYEGELWKNLLFFRDYLNENEDARKEYVQLKLDYIKKTSTGIKAYTEYKESFVKRIAELRETEEKYGEC</sequence>
<proteinExistence type="predicted"/>
<dbReference type="InterPro" id="IPR043519">
    <property type="entry name" value="NT_sf"/>
</dbReference>
<dbReference type="InterPro" id="IPR007344">
    <property type="entry name" value="GrpB/CoaE"/>
</dbReference>
<dbReference type="EMBL" id="VTER01000007">
    <property type="protein sequence ID" value="TYS46716.1"/>
    <property type="molecule type" value="Genomic_DNA"/>
</dbReference>